<dbReference type="Pfam" id="PF01856">
    <property type="entry name" value="HP_OMP"/>
    <property type="match status" value="1"/>
</dbReference>
<accession>A0A2X3BCM5</accession>
<name>A0A2X3BCM5_9HELI</name>
<reference evidence="1 2" key="1">
    <citation type="submission" date="2018-06" db="EMBL/GenBank/DDBJ databases">
        <authorList>
            <consortium name="Pathogen Informatics"/>
            <person name="Doyle S."/>
        </authorList>
    </citation>
    <scope>NUCLEOTIDE SEQUENCE [LARGE SCALE GENOMIC DNA]</scope>
    <source>
        <strain evidence="1 2">NCTC13102</strain>
    </source>
</reference>
<organism evidence="1 2">
    <name type="scientific">Helicobacter fennelliae</name>
    <dbReference type="NCBI Taxonomy" id="215"/>
    <lineage>
        <taxon>Bacteria</taxon>
        <taxon>Pseudomonadati</taxon>
        <taxon>Campylobacterota</taxon>
        <taxon>Epsilonproteobacteria</taxon>
        <taxon>Campylobacterales</taxon>
        <taxon>Helicobacteraceae</taxon>
        <taxon>Helicobacter</taxon>
    </lineage>
</organism>
<dbReference type="AlphaFoldDB" id="A0A2X3BCM5"/>
<protein>
    <submittedName>
        <fullName evidence="1">3'-to-5' oligoribonuclease A</fullName>
    </submittedName>
</protein>
<dbReference type="EMBL" id="UAWL01000006">
    <property type="protein sequence ID" value="SQB98611.1"/>
    <property type="molecule type" value="Genomic_DNA"/>
</dbReference>
<proteinExistence type="predicted"/>
<sequence length="365" mass="41384">MKKYLNILCVFGLLSANQTSSTQDMQDTQEYTQNQEYNQDNISEIDRQIQQYQELLRKNGLDPILLYPKSDYIEYRFKNADKEKKQQLSKYYSYADRKKGAFGSVMLGFGSIQNSYADGTYNRANNVPANDGNSICTDTDKSGCQITGLFNSSFANPLNIQSNLISFGGGFGYQSFFNPYFGSRIYGDGLISAGSEKINGTKVGELFYILGGMNADLLFDLPFRLFTQQRFWKKFTIGTYIGLNIGVMLLFDSPDTSGNIKQFMKSDKQQYSSEDVLWKYQLQVDYGFNLGFNITFLERDKIEIGAKIPMNYIGLPSELRLGIEKPASYAIKDNNGNVVSQQTLVSKDITFTRTPILIVSYVHLF</sequence>
<gene>
    <name evidence="1" type="ORF">NCTC13102_01075</name>
</gene>
<dbReference type="InterPro" id="IPR002718">
    <property type="entry name" value="OMP_Helicobacter"/>
</dbReference>
<dbReference type="Proteomes" id="UP000250166">
    <property type="component" value="Unassembled WGS sequence"/>
</dbReference>
<dbReference type="RefSeq" id="WP_112058609.1">
    <property type="nucleotide sequence ID" value="NZ_UAWL01000006.1"/>
</dbReference>
<evidence type="ECO:0000313" key="2">
    <source>
        <dbReference type="Proteomes" id="UP000250166"/>
    </source>
</evidence>
<evidence type="ECO:0000313" key="1">
    <source>
        <dbReference type="EMBL" id="SQB98611.1"/>
    </source>
</evidence>